<reference evidence="8" key="1">
    <citation type="journal article" date="2019" name="Int. J. Syst. Evol. Microbiol.">
        <title>The Global Catalogue of Microorganisms (GCM) 10K type strain sequencing project: providing services to taxonomists for standard genome sequencing and annotation.</title>
        <authorList>
            <consortium name="The Broad Institute Genomics Platform"/>
            <consortium name="The Broad Institute Genome Sequencing Center for Infectious Disease"/>
            <person name="Wu L."/>
            <person name="Ma J."/>
        </authorList>
    </citation>
    <scope>NUCLEOTIDE SEQUENCE [LARGE SCALE GENOMIC DNA]</scope>
    <source>
        <strain evidence="8">CGMCC 1.15288</strain>
    </source>
</reference>
<evidence type="ECO:0000313" key="8">
    <source>
        <dbReference type="Proteomes" id="UP000600214"/>
    </source>
</evidence>
<dbReference type="PANTHER" id="PTHR10884:SF14">
    <property type="entry name" value="NADH DEHYDROGENASE [UBIQUINONE] IRON-SULFUR PROTEIN 3, MITOCHONDRIAL"/>
    <property type="match status" value="1"/>
</dbReference>
<evidence type="ECO:0000256" key="4">
    <source>
        <dbReference type="RuleBase" id="RU003456"/>
    </source>
</evidence>
<proteinExistence type="inferred from homology"/>
<evidence type="ECO:0000256" key="5">
    <source>
        <dbReference type="RuleBase" id="RU003582"/>
    </source>
</evidence>
<feature type="domain" description="NADH:ubiquinone oxidoreductase 30kDa subunit" evidence="6">
    <location>
        <begin position="32"/>
        <end position="158"/>
    </location>
</feature>
<organism evidence="7 8">
    <name type="scientific">Dyadobacter endophyticus</name>
    <dbReference type="NCBI Taxonomy" id="1749036"/>
    <lineage>
        <taxon>Bacteria</taxon>
        <taxon>Pseudomonadati</taxon>
        <taxon>Bacteroidota</taxon>
        <taxon>Cytophagia</taxon>
        <taxon>Cytophagales</taxon>
        <taxon>Spirosomataceae</taxon>
        <taxon>Dyadobacter</taxon>
    </lineage>
</organism>
<dbReference type="InterPro" id="IPR010218">
    <property type="entry name" value="NADH_DH_suC"/>
</dbReference>
<protein>
    <recommendedName>
        <fullName evidence="3">NADH-quinone oxidoreductase subunit C</fullName>
        <ecNumber evidence="3">7.1.1.-</ecNumber>
    </recommendedName>
    <alternativeName>
        <fullName evidence="3">NADH dehydrogenase I subunit C</fullName>
    </alternativeName>
    <alternativeName>
        <fullName evidence="3">NDH-1 subunit C</fullName>
    </alternativeName>
</protein>
<dbReference type="InterPro" id="IPR001268">
    <property type="entry name" value="NADH_UbQ_OxRdtase_30kDa_su"/>
</dbReference>
<comment type="subunit">
    <text evidence="3">NDH-1 is composed of 14 different subunits. Subunits NuoB, C, D, E, F, and G constitute the peripheral sector of the complex.</text>
</comment>
<evidence type="ECO:0000313" key="7">
    <source>
        <dbReference type="EMBL" id="GGH43600.1"/>
    </source>
</evidence>
<evidence type="ECO:0000256" key="2">
    <source>
        <dbReference type="ARBA" id="ARBA00022448"/>
    </source>
</evidence>
<keyword evidence="3 4" id="KW-1278">Translocase</keyword>
<name>A0ABQ1Z158_9BACT</name>
<keyword evidence="3" id="KW-1003">Cell membrane</keyword>
<dbReference type="EMBL" id="BMIA01000003">
    <property type="protein sequence ID" value="GGH43600.1"/>
    <property type="molecule type" value="Genomic_DNA"/>
</dbReference>
<dbReference type="Proteomes" id="UP000600214">
    <property type="component" value="Unassembled WGS sequence"/>
</dbReference>
<keyword evidence="3" id="KW-0472">Membrane</keyword>
<dbReference type="PANTHER" id="PTHR10884">
    <property type="entry name" value="NADH DEHYDROGENASE UBIQUINONE IRON-SULFUR PROTEIN 3"/>
    <property type="match status" value="1"/>
</dbReference>
<dbReference type="Pfam" id="PF00329">
    <property type="entry name" value="Complex1_30kDa"/>
    <property type="match status" value="1"/>
</dbReference>
<keyword evidence="2 3" id="KW-0813">Transport</keyword>
<comment type="similarity">
    <text evidence="1 3 4">Belongs to the complex I 30 kDa subunit family.</text>
</comment>
<comment type="catalytic activity">
    <reaction evidence="3 5">
        <text>a quinone + NADH + 5 H(+)(in) = a quinol + NAD(+) + 4 H(+)(out)</text>
        <dbReference type="Rhea" id="RHEA:57888"/>
        <dbReference type="ChEBI" id="CHEBI:15378"/>
        <dbReference type="ChEBI" id="CHEBI:24646"/>
        <dbReference type="ChEBI" id="CHEBI:57540"/>
        <dbReference type="ChEBI" id="CHEBI:57945"/>
        <dbReference type="ChEBI" id="CHEBI:132124"/>
    </reaction>
</comment>
<keyword evidence="8" id="KW-1185">Reference proteome</keyword>
<evidence type="ECO:0000259" key="6">
    <source>
        <dbReference type="Pfam" id="PF00329"/>
    </source>
</evidence>
<dbReference type="EC" id="7.1.1.-" evidence="3"/>
<dbReference type="PROSITE" id="PS00542">
    <property type="entry name" value="COMPLEX1_30K"/>
    <property type="match status" value="1"/>
</dbReference>
<dbReference type="Gene3D" id="3.30.460.80">
    <property type="entry name" value="NADH:ubiquinone oxidoreductase, 30kDa subunit"/>
    <property type="match status" value="1"/>
</dbReference>
<keyword evidence="3 4" id="KW-0520">NAD</keyword>
<comment type="function">
    <text evidence="3">NDH-1 shuttles electrons from NADH, via FMN and iron-sulfur (Fe-S) centers, to quinones in the respiratory chain. The immediate electron acceptor for the enzyme in this species is believed to be a menaquinone. Couples the redox reaction to proton translocation (for every two electrons transferred, four hydrogen ions are translocated across the cytoplasmic membrane), and thus conserves the redox energy in a proton gradient.</text>
</comment>
<dbReference type="InterPro" id="IPR020396">
    <property type="entry name" value="NADH_UbQ_OxRdtase_CS"/>
</dbReference>
<comment type="subcellular location">
    <subcellularLocation>
        <location evidence="3">Cell membrane</location>
        <topology evidence="3">Peripheral membrane protein</topology>
        <orientation evidence="3">Cytoplasmic side</orientation>
    </subcellularLocation>
</comment>
<dbReference type="InterPro" id="IPR037232">
    <property type="entry name" value="NADH_quin_OxRdtase_su_C/D-like"/>
</dbReference>
<accession>A0ABQ1Z158</accession>
<gene>
    <name evidence="3" type="primary">nuoC</name>
    <name evidence="7" type="ORF">GCM10007423_41110</name>
</gene>
<sequence>MITFQEITDIVTSQFPEYAISPDTKNLQPALIVPAQGIAAICRFLHEDERCYFDYLACITAIDHGVAADTMELIYNLTSIPYGSDLALKTVFARNTAEGTLPSVPTVSHIWRTADWHEREAFDLMGITFDGHPDLRRILLPEDWEGHPLRKDYNAQERYHGIYVRYEDGKVLEPSSDPDRV</sequence>
<evidence type="ECO:0000256" key="3">
    <source>
        <dbReference type="HAMAP-Rule" id="MF_01357"/>
    </source>
</evidence>
<keyword evidence="3 5" id="KW-0874">Quinone</keyword>
<dbReference type="HAMAP" id="MF_01357">
    <property type="entry name" value="NDH1_NuoC"/>
    <property type="match status" value="1"/>
</dbReference>
<evidence type="ECO:0000256" key="1">
    <source>
        <dbReference type="ARBA" id="ARBA00007569"/>
    </source>
</evidence>
<comment type="caution">
    <text evidence="7">The sequence shown here is derived from an EMBL/GenBank/DDBJ whole genome shotgun (WGS) entry which is preliminary data.</text>
</comment>
<dbReference type="SUPFAM" id="SSF143243">
    <property type="entry name" value="Nqo5-like"/>
    <property type="match status" value="1"/>
</dbReference>